<protein>
    <submittedName>
        <fullName evidence="6">DctP TRAP-type C4-dicarboxylate transport system, periplasmic component</fullName>
    </submittedName>
</protein>
<evidence type="ECO:0000313" key="7">
    <source>
        <dbReference type="EMBL" id="CAB4221284.1"/>
    </source>
</evidence>
<dbReference type="GO" id="GO:0055085">
    <property type="term" value="P:transmembrane transport"/>
    <property type="evidence" value="ECO:0007669"/>
    <property type="project" value="InterPro"/>
</dbReference>
<evidence type="ECO:0000256" key="3">
    <source>
        <dbReference type="ARBA" id="ARBA00022729"/>
    </source>
</evidence>
<keyword evidence="2" id="KW-0813">Transport</keyword>
<reference evidence="6" key="1">
    <citation type="submission" date="2020-05" db="EMBL/GenBank/DDBJ databases">
        <authorList>
            <person name="Chiriac C."/>
            <person name="Salcher M."/>
            <person name="Ghai R."/>
            <person name="Kavagutti S V."/>
        </authorList>
    </citation>
    <scope>NUCLEOTIDE SEQUENCE</scope>
</reference>
<name>A0A6J5QWP0_9CAUD</name>
<dbReference type="Gene3D" id="3.40.190.170">
    <property type="entry name" value="Bacterial extracellular solute-binding protein, family 7"/>
    <property type="match status" value="1"/>
</dbReference>
<dbReference type="PANTHER" id="PTHR33376:SF7">
    <property type="entry name" value="C4-DICARBOXYLATE-BINDING PROTEIN DCTB"/>
    <property type="match status" value="1"/>
</dbReference>
<evidence type="ECO:0000313" key="5">
    <source>
        <dbReference type="EMBL" id="CAB4165794.1"/>
    </source>
</evidence>
<dbReference type="EMBL" id="LR796758">
    <property type="protein sequence ID" value="CAB4163966.1"/>
    <property type="molecule type" value="Genomic_DNA"/>
</dbReference>
<dbReference type="CDD" id="cd13603">
    <property type="entry name" value="PBP2_TRAP_Siap_TeaA_like"/>
    <property type="match status" value="1"/>
</dbReference>
<accession>A0A6J5QWP0</accession>
<proteinExistence type="inferred from homology"/>
<evidence type="ECO:0000256" key="2">
    <source>
        <dbReference type="ARBA" id="ARBA00022448"/>
    </source>
</evidence>
<sequence length="314" mass="35064">MKPITIKWVLAHEPIDIFIRAAEKFAEVVEAKAPGQVNIEVLTLNEYSDKYNHGEKITKHNLLDIMDAGAIEMSQMYTYVLSKYNQDLDALDLPFLFRDHAHAARVFEGEVGENLLAGYTRNSNIQGMAFTYSGGFMNMPMNREVTSLSEMAGVKIRVSNSPVAAATWTELGAEPIVMDVERVAEGIRDGDIDGGESSWPRIYACQQNEVAESILEPNHRLLLTNIIINKNFLAGLSTELQAVFKEAALEAGRFERAVAVAEVEPTKARCERDGIRVIKFSDADQELFRKTTKKVYEKFANTFTPGLVNKIQLA</sequence>
<comment type="similarity">
    <text evidence="1">Belongs to the bacterial solute-binding protein 7 family.</text>
</comment>
<dbReference type="NCBIfam" id="NF037995">
    <property type="entry name" value="TRAP_S1"/>
    <property type="match status" value="1"/>
</dbReference>
<evidence type="ECO:0000313" key="4">
    <source>
        <dbReference type="EMBL" id="CAB4163966.1"/>
    </source>
</evidence>
<dbReference type="PANTHER" id="PTHR33376">
    <property type="match status" value="1"/>
</dbReference>
<dbReference type="EMBL" id="LR797099">
    <property type="protein sequence ID" value="CAB4186976.1"/>
    <property type="molecule type" value="Genomic_DNA"/>
</dbReference>
<organism evidence="6">
    <name type="scientific">uncultured Caudovirales phage</name>
    <dbReference type="NCBI Taxonomy" id="2100421"/>
    <lineage>
        <taxon>Viruses</taxon>
        <taxon>Duplodnaviria</taxon>
        <taxon>Heunggongvirae</taxon>
        <taxon>Uroviricota</taxon>
        <taxon>Caudoviricetes</taxon>
        <taxon>Peduoviridae</taxon>
        <taxon>Maltschvirus</taxon>
        <taxon>Maltschvirus maltsch</taxon>
    </lineage>
</organism>
<evidence type="ECO:0000256" key="1">
    <source>
        <dbReference type="ARBA" id="ARBA00009023"/>
    </source>
</evidence>
<dbReference type="EMBL" id="LR796776">
    <property type="protein sequence ID" value="CAB4165794.1"/>
    <property type="molecule type" value="Genomic_DNA"/>
</dbReference>
<dbReference type="InterPro" id="IPR038404">
    <property type="entry name" value="TRAP_DctP_sf"/>
</dbReference>
<keyword evidence="3" id="KW-0732">Signal</keyword>
<dbReference type="EMBL" id="LR797502">
    <property type="protein sequence ID" value="CAB4221284.1"/>
    <property type="molecule type" value="Genomic_DNA"/>
</dbReference>
<dbReference type="InterPro" id="IPR018389">
    <property type="entry name" value="DctP_fam"/>
</dbReference>
<evidence type="ECO:0000313" key="6">
    <source>
        <dbReference type="EMBL" id="CAB4186976.1"/>
    </source>
</evidence>
<gene>
    <name evidence="6" type="ORF">UFOVP1146_322</name>
    <name evidence="7" type="ORF">UFOVP1638_243</name>
    <name evidence="4" type="ORF">UFOVP812_235</name>
    <name evidence="5" type="ORF">UFOVP818_330</name>
</gene>
<dbReference type="Pfam" id="PF03480">
    <property type="entry name" value="DctP"/>
    <property type="match status" value="1"/>
</dbReference>